<keyword evidence="3" id="KW-1185">Reference proteome</keyword>
<evidence type="ECO:0000313" key="3">
    <source>
        <dbReference type="Proteomes" id="UP000694580"/>
    </source>
</evidence>
<dbReference type="Proteomes" id="UP000694580">
    <property type="component" value="Chromosome 14"/>
</dbReference>
<reference evidence="2 3" key="1">
    <citation type="submission" date="2020-06" db="EMBL/GenBank/DDBJ databases">
        <authorList>
            <consortium name="Wellcome Sanger Institute Data Sharing"/>
        </authorList>
    </citation>
    <scope>NUCLEOTIDE SEQUENCE [LARGE SCALE GENOMIC DNA]</scope>
</reference>
<dbReference type="AlphaFoldDB" id="A0AAY4B8Q1"/>
<dbReference type="GO" id="GO:0045944">
    <property type="term" value="P:positive regulation of transcription by RNA polymerase II"/>
    <property type="evidence" value="ECO:0007669"/>
    <property type="project" value="TreeGrafter"/>
</dbReference>
<dbReference type="GeneTree" id="ENSGT00390000016221"/>
<keyword evidence="1" id="KW-0732">Signal</keyword>
<reference evidence="2" key="3">
    <citation type="submission" date="2025-09" db="UniProtKB">
        <authorList>
            <consortium name="Ensembl"/>
        </authorList>
    </citation>
    <scope>IDENTIFICATION</scope>
</reference>
<feature type="chain" id="PRO_5044348547" description="Cytokine-like protein 1" evidence="1">
    <location>
        <begin position="18"/>
        <end position="142"/>
    </location>
</feature>
<dbReference type="Pfam" id="PF15153">
    <property type="entry name" value="CYTL1"/>
    <property type="match status" value="1"/>
</dbReference>
<name>A0AAY4B8Q1_9TELE</name>
<dbReference type="PANTHER" id="PTHR15974:SF0">
    <property type="entry name" value="CYTOKINE-LIKE PROTEIN 1"/>
    <property type="match status" value="1"/>
</dbReference>
<evidence type="ECO:0008006" key="4">
    <source>
        <dbReference type="Google" id="ProtNLM"/>
    </source>
</evidence>
<proteinExistence type="predicted"/>
<accession>A0AAY4B8Q1</accession>
<dbReference type="PANTHER" id="PTHR15974">
    <property type="entry name" value="CYTOKINE-LIKE PROTEIN 1"/>
    <property type="match status" value="1"/>
</dbReference>
<gene>
    <name evidence="2" type="primary">CYTL1</name>
</gene>
<organism evidence="2 3">
    <name type="scientific">Denticeps clupeoides</name>
    <name type="common">denticle herring</name>
    <dbReference type="NCBI Taxonomy" id="299321"/>
    <lineage>
        <taxon>Eukaryota</taxon>
        <taxon>Metazoa</taxon>
        <taxon>Chordata</taxon>
        <taxon>Craniata</taxon>
        <taxon>Vertebrata</taxon>
        <taxon>Euteleostomi</taxon>
        <taxon>Actinopterygii</taxon>
        <taxon>Neopterygii</taxon>
        <taxon>Teleostei</taxon>
        <taxon>Clupei</taxon>
        <taxon>Clupeiformes</taxon>
        <taxon>Denticipitoidei</taxon>
        <taxon>Denticipitidae</taxon>
        <taxon>Denticeps</taxon>
    </lineage>
</organism>
<evidence type="ECO:0000313" key="2">
    <source>
        <dbReference type="Ensembl" id="ENSDCDP00010017323.1"/>
    </source>
</evidence>
<feature type="signal peptide" evidence="1">
    <location>
        <begin position="1"/>
        <end position="17"/>
    </location>
</feature>
<reference evidence="2" key="2">
    <citation type="submission" date="2025-08" db="UniProtKB">
        <authorList>
            <consortium name="Ensembl"/>
        </authorList>
    </citation>
    <scope>IDENTIFICATION</scope>
</reference>
<dbReference type="InterPro" id="IPR029253">
    <property type="entry name" value="CYTL1"/>
</dbReference>
<dbReference type="Ensembl" id="ENSDCDT00010018364.1">
    <property type="protein sequence ID" value="ENSDCDP00010017323.1"/>
    <property type="gene ID" value="ENSDCDG00010007934.1"/>
</dbReference>
<sequence>MKSGLVLLLLLAATAAGAPPTCYSRMLELSKEIMEALDRLHRANATKACAAMLPKMFLDLHNSCFVTKLRDFLYVVENHPTHHCQRRPRIQKLRDNVQKLYSIVNRVCYRELVYHTSDCEALETGYTPPRYSQDRLQILEER</sequence>
<evidence type="ECO:0000256" key="1">
    <source>
        <dbReference type="SAM" id="SignalP"/>
    </source>
</evidence>
<protein>
    <recommendedName>
        <fullName evidence="4">Cytokine-like protein 1</fullName>
    </recommendedName>
</protein>